<dbReference type="PANTHER" id="PTHR37535">
    <property type="entry name" value="FLUG DOMAIN PROTEIN"/>
    <property type="match status" value="1"/>
</dbReference>
<protein>
    <submittedName>
        <fullName evidence="1">Uncharacterized protein</fullName>
    </submittedName>
</protein>
<dbReference type="InterPro" id="IPR021842">
    <property type="entry name" value="DUF3435"/>
</dbReference>
<organism evidence="1 2">
    <name type="scientific">Endocarpon pusillum (strain Z07020 / HMAS-L-300199)</name>
    <name type="common">Lichen-forming fungus</name>
    <dbReference type="NCBI Taxonomy" id="1263415"/>
    <lineage>
        <taxon>Eukaryota</taxon>
        <taxon>Fungi</taxon>
        <taxon>Dikarya</taxon>
        <taxon>Ascomycota</taxon>
        <taxon>Pezizomycotina</taxon>
        <taxon>Eurotiomycetes</taxon>
        <taxon>Chaetothyriomycetidae</taxon>
        <taxon>Verrucariales</taxon>
        <taxon>Verrucariaceae</taxon>
        <taxon>Endocarpon</taxon>
    </lineage>
</organism>
<dbReference type="OMA" id="DGCTDEI"/>
<evidence type="ECO:0000313" key="2">
    <source>
        <dbReference type="Proteomes" id="UP000019373"/>
    </source>
</evidence>
<dbReference type="HOGENOM" id="CLU_069844_0_0_1"/>
<name>U1FZF2_ENDPU</name>
<proteinExistence type="predicted"/>
<evidence type="ECO:0000313" key="1">
    <source>
        <dbReference type="EMBL" id="ERF70317.1"/>
    </source>
</evidence>
<dbReference type="Proteomes" id="UP000019373">
    <property type="component" value="Unassembled WGS sequence"/>
</dbReference>
<dbReference type="EMBL" id="KE721342">
    <property type="protein sequence ID" value="ERF70317.1"/>
    <property type="molecule type" value="Genomic_DNA"/>
</dbReference>
<keyword evidence="2" id="KW-1185">Reference proteome</keyword>
<reference evidence="2" key="1">
    <citation type="journal article" date="2014" name="BMC Genomics">
        <title>Genome characteristics reveal the impact of lichenization on lichen-forming fungus Endocarpon pusillum Hedwig (Verrucariales, Ascomycota).</title>
        <authorList>
            <person name="Wang Y.-Y."/>
            <person name="Liu B."/>
            <person name="Zhang X.-Y."/>
            <person name="Zhou Q.-M."/>
            <person name="Zhang T."/>
            <person name="Li H."/>
            <person name="Yu Y.-F."/>
            <person name="Zhang X.-L."/>
            <person name="Hao X.-Y."/>
            <person name="Wang M."/>
            <person name="Wang L."/>
            <person name="Wei J.-C."/>
        </authorList>
    </citation>
    <scope>NUCLEOTIDE SEQUENCE [LARGE SCALE GENOMIC DNA]</scope>
    <source>
        <strain evidence="2">Z07020 / HMAS-L-300199</strain>
    </source>
</reference>
<sequence>MGVQKNQNTGALTAEHYHRHRQQLAQKGTIKKHHAISTKNNIKGIKNGGKSKFLSIDDITFVGELICSRFCELMNEDPLAFLQHCSKEDIMTFWKWILDQYKVRKKSTLHEYWRVWRMLYRRCVGRSLHAKIAADINDYIDEDLRQSYNLDLTTREKPVMNVDDVFLILHHHWVMDTATFPDGRQRLQVPFLILTSAYTATRPGVLVYVPKNEKKDKGYCISENDEDEEEEEEEEDTIDCEWDNEQAKTLCYGDVTLFLLPNPDGIQDLLAMEIDVHHTKGHQRKPKRKIFVFSEADNLIFDPVLLMIVLALVDNAFESNIRSVRDIFRTRVRPPRRSLQLR</sequence>
<dbReference type="OrthoDB" id="4485682at2759"/>
<dbReference type="PANTHER" id="PTHR37535:SF4">
    <property type="entry name" value="FLUG DOMAIN-CONTAINING PROTEIN"/>
    <property type="match status" value="1"/>
</dbReference>
<dbReference type="eggNOG" id="ENOG502SPA8">
    <property type="taxonomic scope" value="Eukaryota"/>
</dbReference>
<dbReference type="GeneID" id="19244094"/>
<gene>
    <name evidence="1" type="ORF">EPUS_09265</name>
</gene>
<dbReference type="AlphaFoldDB" id="U1FZF2"/>
<dbReference type="RefSeq" id="XP_007804034.1">
    <property type="nucleotide sequence ID" value="XM_007805843.1"/>
</dbReference>
<accession>U1FZF2</accession>
<dbReference type="Pfam" id="PF11917">
    <property type="entry name" value="DUF3435"/>
    <property type="match status" value="1"/>
</dbReference>